<keyword evidence="2" id="KW-1185">Reference proteome</keyword>
<name>A0A2P5E8V6_TREOI</name>
<organism evidence="1 2">
    <name type="scientific">Trema orientale</name>
    <name type="common">Charcoal tree</name>
    <name type="synonym">Celtis orientalis</name>
    <dbReference type="NCBI Taxonomy" id="63057"/>
    <lineage>
        <taxon>Eukaryota</taxon>
        <taxon>Viridiplantae</taxon>
        <taxon>Streptophyta</taxon>
        <taxon>Embryophyta</taxon>
        <taxon>Tracheophyta</taxon>
        <taxon>Spermatophyta</taxon>
        <taxon>Magnoliopsida</taxon>
        <taxon>eudicotyledons</taxon>
        <taxon>Gunneridae</taxon>
        <taxon>Pentapetalae</taxon>
        <taxon>rosids</taxon>
        <taxon>fabids</taxon>
        <taxon>Rosales</taxon>
        <taxon>Cannabaceae</taxon>
        <taxon>Trema</taxon>
    </lineage>
</organism>
<evidence type="ECO:0000313" key="1">
    <source>
        <dbReference type="EMBL" id="PON81973.1"/>
    </source>
</evidence>
<accession>A0A2P5E8V6</accession>
<dbReference type="Proteomes" id="UP000237000">
    <property type="component" value="Unassembled WGS sequence"/>
</dbReference>
<dbReference type="EMBL" id="JXTC01000204">
    <property type="protein sequence ID" value="PON81973.1"/>
    <property type="molecule type" value="Genomic_DNA"/>
</dbReference>
<comment type="caution">
    <text evidence="1">The sequence shown here is derived from an EMBL/GenBank/DDBJ whole genome shotgun (WGS) entry which is preliminary data.</text>
</comment>
<reference evidence="2" key="1">
    <citation type="submission" date="2016-06" db="EMBL/GenBank/DDBJ databases">
        <title>Parallel loss of symbiosis genes in relatives of nitrogen-fixing non-legume Parasponia.</title>
        <authorList>
            <person name="Van Velzen R."/>
            <person name="Holmer R."/>
            <person name="Bu F."/>
            <person name="Rutten L."/>
            <person name="Van Zeijl A."/>
            <person name="Liu W."/>
            <person name="Santuari L."/>
            <person name="Cao Q."/>
            <person name="Sharma T."/>
            <person name="Shen D."/>
            <person name="Roswanjaya Y."/>
            <person name="Wardhani T."/>
            <person name="Kalhor M.S."/>
            <person name="Jansen J."/>
            <person name="Van den Hoogen J."/>
            <person name="Gungor B."/>
            <person name="Hartog M."/>
            <person name="Hontelez J."/>
            <person name="Verver J."/>
            <person name="Yang W.-C."/>
            <person name="Schijlen E."/>
            <person name="Repin R."/>
            <person name="Schilthuizen M."/>
            <person name="Schranz E."/>
            <person name="Heidstra R."/>
            <person name="Miyata K."/>
            <person name="Fedorova E."/>
            <person name="Kohlen W."/>
            <person name="Bisseling T."/>
            <person name="Smit S."/>
            <person name="Geurts R."/>
        </authorList>
    </citation>
    <scope>NUCLEOTIDE SEQUENCE [LARGE SCALE GENOMIC DNA]</scope>
    <source>
        <strain evidence="2">cv. RG33-2</strain>
    </source>
</reference>
<dbReference type="InParanoid" id="A0A2P5E8V6"/>
<protein>
    <submittedName>
        <fullName evidence="1">Uncharacterized protein</fullName>
    </submittedName>
</protein>
<proteinExistence type="predicted"/>
<evidence type="ECO:0000313" key="2">
    <source>
        <dbReference type="Proteomes" id="UP000237000"/>
    </source>
</evidence>
<dbReference type="AlphaFoldDB" id="A0A2P5E8V6"/>
<sequence>MALQVTTKLALNVFEILDQTSAIHFLLTQGHEEEILCLFNGDKLRGRDLAKHTGCQTDEIPVAGHFPKPPPFGWAPKSDVGVRTHELILPNVDDCSVDFVDDLSAVSITIEGS</sequence>
<gene>
    <name evidence="1" type="ORF">TorRG33x02_221910</name>
</gene>